<evidence type="ECO:0000256" key="3">
    <source>
        <dbReference type="ARBA" id="ARBA00022741"/>
    </source>
</evidence>
<name>X1QD74_9ZZZZ</name>
<dbReference type="GO" id="GO:0005737">
    <property type="term" value="C:cytoplasm"/>
    <property type="evidence" value="ECO:0007669"/>
    <property type="project" value="TreeGrafter"/>
</dbReference>
<dbReference type="GO" id="GO:0008841">
    <property type="term" value="F:dihydrofolate synthase activity"/>
    <property type="evidence" value="ECO:0007669"/>
    <property type="project" value="TreeGrafter"/>
</dbReference>
<proteinExistence type="inferred from homology"/>
<keyword evidence="2" id="KW-0436">Ligase</keyword>
<comment type="caution">
    <text evidence="5">The sequence shown here is derived from an EMBL/GenBank/DDBJ whole genome shotgun (WGS) entry which is preliminary data.</text>
</comment>
<comment type="similarity">
    <text evidence="1">Belongs to the folylpolyglutamate synthase family.</text>
</comment>
<protein>
    <recommendedName>
        <fullName evidence="6">Mur ligase central domain-containing protein</fullName>
    </recommendedName>
</protein>
<dbReference type="InterPro" id="IPR001645">
    <property type="entry name" value="Folylpolyglutamate_synth"/>
</dbReference>
<dbReference type="SUPFAM" id="SSF53623">
    <property type="entry name" value="MurD-like peptide ligases, catalytic domain"/>
    <property type="match status" value="1"/>
</dbReference>
<evidence type="ECO:0000256" key="1">
    <source>
        <dbReference type="ARBA" id="ARBA00008276"/>
    </source>
</evidence>
<organism evidence="5">
    <name type="scientific">marine sediment metagenome</name>
    <dbReference type="NCBI Taxonomy" id="412755"/>
    <lineage>
        <taxon>unclassified sequences</taxon>
        <taxon>metagenomes</taxon>
        <taxon>ecological metagenomes</taxon>
    </lineage>
</organism>
<evidence type="ECO:0008006" key="6">
    <source>
        <dbReference type="Google" id="ProtNLM"/>
    </source>
</evidence>
<keyword evidence="4" id="KW-0067">ATP-binding</keyword>
<gene>
    <name evidence="5" type="ORF">S12H4_10862</name>
</gene>
<feature type="non-terminal residue" evidence="5">
    <location>
        <position position="78"/>
    </location>
</feature>
<dbReference type="PANTHER" id="PTHR11136:SF0">
    <property type="entry name" value="DIHYDROFOLATE SYNTHETASE-RELATED"/>
    <property type="match status" value="1"/>
</dbReference>
<dbReference type="AlphaFoldDB" id="X1QD74"/>
<reference evidence="5" key="1">
    <citation type="journal article" date="2014" name="Front. Microbiol.">
        <title>High frequency of phylogenetically diverse reductive dehalogenase-homologous genes in deep subseafloor sedimentary metagenomes.</title>
        <authorList>
            <person name="Kawai M."/>
            <person name="Futagami T."/>
            <person name="Toyoda A."/>
            <person name="Takaki Y."/>
            <person name="Nishi S."/>
            <person name="Hori S."/>
            <person name="Arai W."/>
            <person name="Tsubouchi T."/>
            <person name="Morono Y."/>
            <person name="Uchiyama I."/>
            <person name="Ito T."/>
            <person name="Fujiyama A."/>
            <person name="Inagaki F."/>
            <person name="Takami H."/>
        </authorList>
    </citation>
    <scope>NUCLEOTIDE SEQUENCE</scope>
    <source>
        <strain evidence="5">Expedition CK06-06</strain>
    </source>
</reference>
<sequence>MDYQQALDYIYSFIDYERIPRPRDAANYDLRRMEELLGRLDSPHLKAKSVHIAGSKGKGSVAAMMASALTASGYTTGL</sequence>
<accession>X1QD74</accession>
<dbReference type="GO" id="GO:0005524">
    <property type="term" value="F:ATP binding"/>
    <property type="evidence" value="ECO:0007669"/>
    <property type="project" value="UniProtKB-KW"/>
</dbReference>
<evidence type="ECO:0000256" key="4">
    <source>
        <dbReference type="ARBA" id="ARBA00022840"/>
    </source>
</evidence>
<evidence type="ECO:0000313" key="5">
    <source>
        <dbReference type="EMBL" id="GAI66168.1"/>
    </source>
</evidence>
<dbReference type="Gene3D" id="3.40.1190.10">
    <property type="entry name" value="Mur-like, catalytic domain"/>
    <property type="match status" value="1"/>
</dbReference>
<keyword evidence="3" id="KW-0547">Nucleotide-binding</keyword>
<dbReference type="EMBL" id="BARW01004743">
    <property type="protein sequence ID" value="GAI66168.1"/>
    <property type="molecule type" value="Genomic_DNA"/>
</dbReference>
<dbReference type="GO" id="GO:0004326">
    <property type="term" value="F:tetrahydrofolylpolyglutamate synthase activity"/>
    <property type="evidence" value="ECO:0007669"/>
    <property type="project" value="InterPro"/>
</dbReference>
<evidence type="ECO:0000256" key="2">
    <source>
        <dbReference type="ARBA" id="ARBA00022598"/>
    </source>
</evidence>
<dbReference type="InterPro" id="IPR036565">
    <property type="entry name" value="Mur-like_cat_sf"/>
</dbReference>
<dbReference type="PANTHER" id="PTHR11136">
    <property type="entry name" value="FOLYLPOLYGLUTAMATE SYNTHASE-RELATED"/>
    <property type="match status" value="1"/>
</dbReference>